<feature type="region of interest" description="Disordered" evidence="1">
    <location>
        <begin position="11"/>
        <end position="66"/>
    </location>
</feature>
<keyword evidence="3" id="KW-1185">Reference proteome</keyword>
<evidence type="ECO:0000313" key="3">
    <source>
        <dbReference type="Proteomes" id="UP000289886"/>
    </source>
</evidence>
<gene>
    <name evidence="2" type="ORF">EOD39_3607</name>
</gene>
<name>A0A444UM95_ACIRT</name>
<dbReference type="EMBL" id="SCEB01214271">
    <property type="protein sequence ID" value="RXM36296.1"/>
    <property type="molecule type" value="Genomic_DNA"/>
</dbReference>
<accession>A0A444UM95</accession>
<reference evidence="2 3" key="1">
    <citation type="submission" date="2019-01" db="EMBL/GenBank/DDBJ databases">
        <title>Draft Genome and Complete Hox-Cluster Characterization of the Sterlet Sturgeon (Acipenser ruthenus).</title>
        <authorList>
            <person name="Wei Q."/>
        </authorList>
    </citation>
    <scope>NUCLEOTIDE SEQUENCE [LARGE SCALE GENOMIC DNA]</scope>
    <source>
        <strain evidence="2">WHYD16114868_AA</strain>
        <tissue evidence="2">Blood</tissue>
    </source>
</reference>
<proteinExistence type="predicted"/>
<comment type="caution">
    <text evidence="2">The sequence shown here is derived from an EMBL/GenBank/DDBJ whole genome shotgun (WGS) entry which is preliminary data.</text>
</comment>
<protein>
    <submittedName>
        <fullName evidence="2">Uncharacterized protein</fullName>
    </submittedName>
</protein>
<organism evidence="2 3">
    <name type="scientific">Acipenser ruthenus</name>
    <name type="common">Sterlet sturgeon</name>
    <dbReference type="NCBI Taxonomy" id="7906"/>
    <lineage>
        <taxon>Eukaryota</taxon>
        <taxon>Metazoa</taxon>
        <taxon>Chordata</taxon>
        <taxon>Craniata</taxon>
        <taxon>Vertebrata</taxon>
        <taxon>Euteleostomi</taxon>
        <taxon>Actinopterygii</taxon>
        <taxon>Chondrostei</taxon>
        <taxon>Acipenseriformes</taxon>
        <taxon>Acipenseridae</taxon>
        <taxon>Acipenser</taxon>
    </lineage>
</organism>
<evidence type="ECO:0000256" key="1">
    <source>
        <dbReference type="SAM" id="MobiDB-lite"/>
    </source>
</evidence>
<dbReference type="Proteomes" id="UP000289886">
    <property type="component" value="Unassembled WGS sequence"/>
</dbReference>
<dbReference type="AlphaFoldDB" id="A0A444UM95"/>
<evidence type="ECO:0000313" key="2">
    <source>
        <dbReference type="EMBL" id="RXM36296.1"/>
    </source>
</evidence>
<sequence>MVFNYLAVDMGGVPPSPGKKGEAPLPSLAPEGEEPPLPSPEEEAPLRYPEAAGDGKGKPLLILKMD</sequence>